<evidence type="ECO:0000313" key="4">
    <source>
        <dbReference type="Proteomes" id="UP001201985"/>
    </source>
</evidence>
<feature type="domain" description="GST N-terminal" evidence="1">
    <location>
        <begin position="1"/>
        <end position="82"/>
    </location>
</feature>
<dbReference type="Proteomes" id="UP001201985">
    <property type="component" value="Unassembled WGS sequence"/>
</dbReference>
<organism evidence="3 4">
    <name type="scientific">Teichococcus vastitatis</name>
    <dbReference type="NCBI Taxonomy" id="2307076"/>
    <lineage>
        <taxon>Bacteria</taxon>
        <taxon>Pseudomonadati</taxon>
        <taxon>Pseudomonadota</taxon>
        <taxon>Alphaproteobacteria</taxon>
        <taxon>Acetobacterales</taxon>
        <taxon>Roseomonadaceae</taxon>
        <taxon>Roseomonas</taxon>
    </lineage>
</organism>
<dbReference type="InterPro" id="IPR004045">
    <property type="entry name" value="Glutathione_S-Trfase_N"/>
</dbReference>
<protein>
    <submittedName>
        <fullName evidence="3">Glutathione S-transferase family protein</fullName>
    </submittedName>
</protein>
<dbReference type="PANTHER" id="PTHR44051">
    <property type="entry name" value="GLUTATHIONE S-TRANSFERASE-RELATED"/>
    <property type="match status" value="1"/>
</dbReference>
<dbReference type="InterPro" id="IPR036282">
    <property type="entry name" value="Glutathione-S-Trfase_C_sf"/>
</dbReference>
<dbReference type="RefSeq" id="WP_120008437.1">
    <property type="nucleotide sequence ID" value="NZ_JALBUU010000004.1"/>
</dbReference>
<feature type="domain" description="GST C-terminal" evidence="2">
    <location>
        <begin position="88"/>
        <end position="211"/>
    </location>
</feature>
<dbReference type="InterPro" id="IPR010987">
    <property type="entry name" value="Glutathione-S-Trfase_C-like"/>
</dbReference>
<proteinExistence type="predicted"/>
<comment type="caution">
    <text evidence="3">The sequence shown here is derived from an EMBL/GenBank/DDBJ whole genome shotgun (WGS) entry which is preliminary data.</text>
</comment>
<dbReference type="SFLD" id="SFLDS00019">
    <property type="entry name" value="Glutathione_Transferase_(cytos"/>
    <property type="match status" value="1"/>
</dbReference>
<dbReference type="Gene3D" id="1.20.1050.10">
    <property type="match status" value="1"/>
</dbReference>
<dbReference type="PROSITE" id="PS50405">
    <property type="entry name" value="GST_CTER"/>
    <property type="match status" value="1"/>
</dbReference>
<dbReference type="SUPFAM" id="SSF52833">
    <property type="entry name" value="Thioredoxin-like"/>
    <property type="match status" value="1"/>
</dbReference>
<evidence type="ECO:0000313" key="3">
    <source>
        <dbReference type="EMBL" id="MCI0752289.1"/>
    </source>
</evidence>
<dbReference type="Gene3D" id="3.40.30.10">
    <property type="entry name" value="Glutaredoxin"/>
    <property type="match status" value="1"/>
</dbReference>
<dbReference type="CDD" id="cd03057">
    <property type="entry name" value="GST_N_Beta"/>
    <property type="match status" value="1"/>
</dbReference>
<keyword evidence="4" id="KW-1185">Reference proteome</keyword>
<dbReference type="PANTHER" id="PTHR44051:SF8">
    <property type="entry name" value="GLUTATHIONE S-TRANSFERASE GSTA"/>
    <property type="match status" value="1"/>
</dbReference>
<evidence type="ECO:0000259" key="2">
    <source>
        <dbReference type="PROSITE" id="PS50405"/>
    </source>
</evidence>
<dbReference type="InterPro" id="IPR036249">
    <property type="entry name" value="Thioredoxin-like_sf"/>
</dbReference>
<dbReference type="InterPro" id="IPR040079">
    <property type="entry name" value="Glutathione_S-Trfase"/>
</dbReference>
<name>A0ABS9W121_9PROT</name>
<evidence type="ECO:0000259" key="1">
    <source>
        <dbReference type="PROSITE" id="PS50404"/>
    </source>
</evidence>
<dbReference type="EMBL" id="JALBUU010000004">
    <property type="protein sequence ID" value="MCI0752289.1"/>
    <property type="molecule type" value="Genomic_DNA"/>
</dbReference>
<gene>
    <name evidence="3" type="ORF">MON41_00750</name>
</gene>
<accession>A0ABS9W121</accession>
<sequence length="212" mass="22952">MGYVLYTDRRSGGAIVEIALAEIGVEAELRDVSLEAGAQLGEEFRHINPMGRVPALILPDGTVVTESLAILLTLEGRHPEAGLLPAPDDPARAVALRWMTLAAGEIYPCVTRSDYPERFSADPAHAEAIRVRAVEMAREIWTIIARDAAPAPLILGQRFTVADAYLAVLSRWMGGEAWMPRHCPAIERLAQAVAARSRVAPVWARHFGTAAG</sequence>
<dbReference type="SFLD" id="SFLDG00358">
    <property type="entry name" value="Main_(cytGST)"/>
    <property type="match status" value="1"/>
</dbReference>
<dbReference type="PROSITE" id="PS50404">
    <property type="entry name" value="GST_NTER"/>
    <property type="match status" value="1"/>
</dbReference>
<dbReference type="Pfam" id="PF13409">
    <property type="entry name" value="GST_N_2"/>
    <property type="match status" value="1"/>
</dbReference>
<reference evidence="3 4" key="1">
    <citation type="submission" date="2022-03" db="EMBL/GenBank/DDBJ databases">
        <title>Complete genome analysis of Roseomonas KG 17.1 : a prolific producer of plant growth promoters.</title>
        <authorList>
            <person name="Saadouli I."/>
            <person name="Najjari A."/>
            <person name="Mosbah A."/>
            <person name="Ouzari H.I."/>
        </authorList>
    </citation>
    <scope>NUCLEOTIDE SEQUENCE [LARGE SCALE GENOMIC DNA]</scope>
    <source>
        <strain evidence="3 4">KG17-1</strain>
    </source>
</reference>
<dbReference type="SUPFAM" id="SSF47616">
    <property type="entry name" value="GST C-terminal domain-like"/>
    <property type="match status" value="1"/>
</dbReference>